<keyword evidence="8" id="KW-0732">Signal</keyword>
<evidence type="ECO:0000259" key="9">
    <source>
        <dbReference type="Pfam" id="PF00501"/>
    </source>
</evidence>
<evidence type="ECO:0000256" key="8">
    <source>
        <dbReference type="SAM" id="SignalP"/>
    </source>
</evidence>
<feature type="chain" id="PRO_5030566538" description="Medium-chain acyl-CoA ligase ACSF2, mitochondrial" evidence="8">
    <location>
        <begin position="21"/>
        <end position="481"/>
    </location>
</feature>
<dbReference type="InterPro" id="IPR000873">
    <property type="entry name" value="AMP-dep_synth/lig_dom"/>
</dbReference>
<sequence>MAMGEKGWASLVLITHVTLTLTCTCDRSMDSNPGLTFFSSLCQTSSPNFTSRQVKNPRPVCQKKKKRVQLSLKMYASTRHYTYVITAVDSVSLQYAPARHYTCAVTTVDSVFLLHTYHTFDKVHIHDLEIISEENNRQQQDLAGEHNIWEPCEETDDSRMISERYNGLFGLFLCYGNWRRIQTLNTFRPSYWHQPGSEPLSPLTVGQLVDQSADKFGHREALVSLHQNQRLTFQQLREQSDRLAAGLLQLGLEPGDRLGLWIPNIAEWFIVNFAAARAGLILDALQVNINPANQSAELKYCLNKVGIKALITVDKFKTQRYPELISAIVPEVTSSRAGDIRSEHVPSLKSVIVISEDQFPGSFKYDDVMAFGTEEYLQKVRLLQNKIQPDEGCNIYFTSGTTGSPKAALLSHHSIVNNAYYTGKRLGLHLKDHKLCIPLPLFHAFAGIVAVLAGFHFGSTSVVPTAGYNADLALQAIKKEK</sequence>
<dbReference type="EMBL" id="OE001047">
    <property type="protein sequence ID" value="CAD7455845.1"/>
    <property type="molecule type" value="Genomic_DNA"/>
</dbReference>
<comment type="function">
    <text evidence="3">Acyl-CoA synthases catalyze the initial reaction in fatty acid metabolism, by forming a thioester with CoA. Has some preference toward medium-chain substrates. Plays a role in adipocyte differentiation.</text>
</comment>
<keyword evidence="2" id="KW-0436">Ligase</keyword>
<evidence type="ECO:0000256" key="3">
    <source>
        <dbReference type="ARBA" id="ARBA00037247"/>
    </source>
</evidence>
<dbReference type="GO" id="GO:0031956">
    <property type="term" value="F:medium-chain fatty acid-CoA ligase activity"/>
    <property type="evidence" value="ECO:0007669"/>
    <property type="project" value="UniProtKB-EC"/>
</dbReference>
<dbReference type="PANTHER" id="PTHR43201">
    <property type="entry name" value="ACYL-COA SYNTHETASE"/>
    <property type="match status" value="1"/>
</dbReference>
<protein>
    <recommendedName>
        <fullName evidence="5">Medium-chain acyl-CoA ligase ACSF2, mitochondrial</fullName>
        <ecNumber evidence="4">6.2.1.2</ecNumber>
    </recommendedName>
</protein>
<dbReference type="GO" id="GO:0006631">
    <property type="term" value="P:fatty acid metabolic process"/>
    <property type="evidence" value="ECO:0007669"/>
    <property type="project" value="TreeGrafter"/>
</dbReference>
<evidence type="ECO:0000256" key="6">
    <source>
        <dbReference type="ARBA" id="ARBA00047319"/>
    </source>
</evidence>
<evidence type="ECO:0000313" key="10">
    <source>
        <dbReference type="EMBL" id="CAD7455845.1"/>
    </source>
</evidence>
<evidence type="ECO:0000256" key="4">
    <source>
        <dbReference type="ARBA" id="ARBA00039009"/>
    </source>
</evidence>
<feature type="domain" description="AMP-dependent synthetase/ligase" evidence="9">
    <location>
        <begin position="210"/>
        <end position="481"/>
    </location>
</feature>
<dbReference type="PROSITE" id="PS00455">
    <property type="entry name" value="AMP_BINDING"/>
    <property type="match status" value="1"/>
</dbReference>
<dbReference type="Pfam" id="PF00501">
    <property type="entry name" value="AMP-binding"/>
    <property type="match status" value="1"/>
</dbReference>
<name>A0A7R9FLP9_9NEOP</name>
<dbReference type="Gene3D" id="3.40.50.980">
    <property type="match status" value="2"/>
</dbReference>
<evidence type="ECO:0000256" key="5">
    <source>
        <dbReference type="ARBA" id="ARBA00039638"/>
    </source>
</evidence>
<organism evidence="10">
    <name type="scientific">Timema tahoe</name>
    <dbReference type="NCBI Taxonomy" id="61484"/>
    <lineage>
        <taxon>Eukaryota</taxon>
        <taxon>Metazoa</taxon>
        <taxon>Ecdysozoa</taxon>
        <taxon>Arthropoda</taxon>
        <taxon>Hexapoda</taxon>
        <taxon>Insecta</taxon>
        <taxon>Pterygota</taxon>
        <taxon>Neoptera</taxon>
        <taxon>Polyneoptera</taxon>
        <taxon>Phasmatodea</taxon>
        <taxon>Timematodea</taxon>
        <taxon>Timematoidea</taxon>
        <taxon>Timematidae</taxon>
        <taxon>Timema</taxon>
    </lineage>
</organism>
<evidence type="ECO:0000256" key="7">
    <source>
        <dbReference type="ARBA" id="ARBA00048277"/>
    </source>
</evidence>
<gene>
    <name evidence="10" type="ORF">TTEB3V08_LOCUS3895</name>
</gene>
<dbReference type="PANTHER" id="PTHR43201:SF5">
    <property type="entry name" value="MEDIUM-CHAIN ACYL-COA LIGASE ACSF2, MITOCHONDRIAL"/>
    <property type="match status" value="1"/>
</dbReference>
<dbReference type="InterPro" id="IPR020845">
    <property type="entry name" value="AMP-binding_CS"/>
</dbReference>
<comment type="catalytic activity">
    <reaction evidence="7">
        <text>a medium-chain fatty acid + ATP + CoA = a medium-chain fatty acyl-CoA + AMP + diphosphate</text>
        <dbReference type="Rhea" id="RHEA:48340"/>
        <dbReference type="ChEBI" id="CHEBI:30616"/>
        <dbReference type="ChEBI" id="CHEBI:33019"/>
        <dbReference type="ChEBI" id="CHEBI:57287"/>
        <dbReference type="ChEBI" id="CHEBI:59558"/>
        <dbReference type="ChEBI" id="CHEBI:90546"/>
        <dbReference type="ChEBI" id="CHEBI:456215"/>
        <dbReference type="EC" id="6.2.1.2"/>
    </reaction>
</comment>
<dbReference type="AlphaFoldDB" id="A0A7R9FLP9"/>
<evidence type="ECO:0000256" key="1">
    <source>
        <dbReference type="ARBA" id="ARBA00006432"/>
    </source>
</evidence>
<feature type="signal peptide" evidence="8">
    <location>
        <begin position="1"/>
        <end position="20"/>
    </location>
</feature>
<comment type="similarity">
    <text evidence="1">Belongs to the ATP-dependent AMP-binding enzyme family.</text>
</comment>
<comment type="catalytic activity">
    <reaction evidence="6">
        <text>octanoate + ATP + CoA = octanoyl-CoA + AMP + diphosphate</text>
        <dbReference type="Rhea" id="RHEA:33631"/>
        <dbReference type="ChEBI" id="CHEBI:25646"/>
        <dbReference type="ChEBI" id="CHEBI:30616"/>
        <dbReference type="ChEBI" id="CHEBI:33019"/>
        <dbReference type="ChEBI" id="CHEBI:57287"/>
        <dbReference type="ChEBI" id="CHEBI:57386"/>
        <dbReference type="ChEBI" id="CHEBI:456215"/>
    </reaction>
</comment>
<proteinExistence type="inferred from homology"/>
<dbReference type="EC" id="6.2.1.2" evidence="4"/>
<dbReference type="SUPFAM" id="SSF56801">
    <property type="entry name" value="Acetyl-CoA synthetase-like"/>
    <property type="match status" value="1"/>
</dbReference>
<reference evidence="10" key="1">
    <citation type="submission" date="2020-11" db="EMBL/GenBank/DDBJ databases">
        <authorList>
            <person name="Tran Van P."/>
        </authorList>
    </citation>
    <scope>NUCLEOTIDE SEQUENCE</scope>
</reference>
<accession>A0A7R9FLP9</accession>
<evidence type="ECO:0000256" key="2">
    <source>
        <dbReference type="ARBA" id="ARBA00022598"/>
    </source>
</evidence>